<sequence>MLAADLDAERLRLEAMAVAGFAGNVGKVLAELLARPFAFGLAIAAVDVGDDALERFFGVVGTHAVFVGEFDLVFSRTMQDRVLRFLRQVLPFGVERELVEFAKRGQRLDVIGRGGFRPRRDRALAQGQVLVGNDQIFVDVLFDPEAAAGRAGAVGVVERKESGLDFRNGETRNRAGEFLREQDPFRPALVVDFCDFLRRGLILRDGALRLLRMRGSASPGRLRSSGTIVILRSARRARLEG</sequence>
<accession>A0A1J5PB99</accession>
<evidence type="ECO:0000313" key="1">
    <source>
        <dbReference type="EMBL" id="OIQ68000.1"/>
    </source>
</evidence>
<gene>
    <name evidence="1" type="ORF">GALL_504130</name>
</gene>
<protein>
    <submittedName>
        <fullName evidence="1">Uncharacterized protein</fullName>
    </submittedName>
</protein>
<dbReference type="AlphaFoldDB" id="A0A1J5PB99"/>
<name>A0A1J5PB99_9ZZZZ</name>
<reference evidence="1" key="1">
    <citation type="submission" date="2016-10" db="EMBL/GenBank/DDBJ databases">
        <title>Sequence of Gallionella enrichment culture.</title>
        <authorList>
            <person name="Poehlein A."/>
            <person name="Muehling M."/>
            <person name="Daniel R."/>
        </authorList>
    </citation>
    <scope>NUCLEOTIDE SEQUENCE</scope>
</reference>
<proteinExistence type="predicted"/>
<dbReference type="EMBL" id="MLJW01005566">
    <property type="protein sequence ID" value="OIQ68000.1"/>
    <property type="molecule type" value="Genomic_DNA"/>
</dbReference>
<organism evidence="1">
    <name type="scientific">mine drainage metagenome</name>
    <dbReference type="NCBI Taxonomy" id="410659"/>
    <lineage>
        <taxon>unclassified sequences</taxon>
        <taxon>metagenomes</taxon>
        <taxon>ecological metagenomes</taxon>
    </lineage>
</organism>
<comment type="caution">
    <text evidence="1">The sequence shown here is derived from an EMBL/GenBank/DDBJ whole genome shotgun (WGS) entry which is preliminary data.</text>
</comment>